<sequence length="147" mass="16460">MEFLLIFLGILSIAFFYLYKNKKIILSAKGKDIKVILVVRNDLNMGKGKIAAQCCHACLGLYKRQIIRDKSSIDLWEKEYGKKIVVRCNDEKEMFQIAEAAERKGLGTYIVCDAGFTQVAPNSNTVLAIGPASSEQFKDITGHLKLL</sequence>
<dbReference type="PANTHER" id="PTHR12649:SF11">
    <property type="entry name" value="PEPTIDYL-TRNA HYDROLASE 2, MITOCHONDRIAL"/>
    <property type="match status" value="1"/>
</dbReference>
<dbReference type="InterPro" id="IPR002833">
    <property type="entry name" value="PTH2"/>
</dbReference>
<dbReference type="GO" id="GO:0004045">
    <property type="term" value="F:peptidyl-tRNA hydrolase activity"/>
    <property type="evidence" value="ECO:0007669"/>
    <property type="project" value="UniProtKB-EC"/>
</dbReference>
<dbReference type="FunFam" id="3.40.1490.10:FF:000001">
    <property type="entry name" value="Peptidyl-tRNA hydrolase 2"/>
    <property type="match status" value="1"/>
</dbReference>
<dbReference type="NCBIfam" id="TIGR00283">
    <property type="entry name" value="arch_pth2"/>
    <property type="match status" value="1"/>
</dbReference>
<evidence type="ECO:0000256" key="4">
    <source>
        <dbReference type="ARBA" id="ARBA00048707"/>
    </source>
</evidence>
<keyword evidence="6" id="KW-1185">Reference proteome</keyword>
<dbReference type="CDD" id="cd02430">
    <property type="entry name" value="PTH2"/>
    <property type="match status" value="1"/>
</dbReference>
<dbReference type="Pfam" id="PF01981">
    <property type="entry name" value="PTH2"/>
    <property type="match status" value="1"/>
</dbReference>
<dbReference type="PANTHER" id="PTHR12649">
    <property type="entry name" value="PEPTIDYL-TRNA HYDROLASE 2"/>
    <property type="match status" value="1"/>
</dbReference>
<dbReference type="GO" id="GO:0005829">
    <property type="term" value="C:cytosol"/>
    <property type="evidence" value="ECO:0007669"/>
    <property type="project" value="TreeGrafter"/>
</dbReference>
<evidence type="ECO:0000256" key="1">
    <source>
        <dbReference type="ARBA" id="ARBA00013260"/>
    </source>
</evidence>
<evidence type="ECO:0000256" key="2">
    <source>
        <dbReference type="ARBA" id="ARBA00022801"/>
    </source>
</evidence>
<dbReference type="AlphaFoldDB" id="A0AAU9JNV7"/>
<reference evidence="5" key="1">
    <citation type="submission" date="2021-09" db="EMBL/GenBank/DDBJ databases">
        <authorList>
            <consortium name="AG Swart"/>
            <person name="Singh M."/>
            <person name="Singh A."/>
            <person name="Seah K."/>
            <person name="Emmerich C."/>
        </authorList>
    </citation>
    <scope>NUCLEOTIDE SEQUENCE</scope>
    <source>
        <strain evidence="5">ATCC30299</strain>
    </source>
</reference>
<dbReference type="Proteomes" id="UP001162131">
    <property type="component" value="Unassembled WGS sequence"/>
</dbReference>
<name>A0AAU9JNV7_9CILI</name>
<protein>
    <recommendedName>
        <fullName evidence="1">peptidyl-tRNA hydrolase</fullName>
        <ecNumber evidence="1">3.1.1.29</ecNumber>
    </recommendedName>
</protein>
<dbReference type="NCBIfam" id="NF003314">
    <property type="entry name" value="PRK04322.1"/>
    <property type="match status" value="1"/>
</dbReference>
<organism evidence="5 6">
    <name type="scientific">Blepharisma stoltei</name>
    <dbReference type="NCBI Taxonomy" id="1481888"/>
    <lineage>
        <taxon>Eukaryota</taxon>
        <taxon>Sar</taxon>
        <taxon>Alveolata</taxon>
        <taxon>Ciliophora</taxon>
        <taxon>Postciliodesmatophora</taxon>
        <taxon>Heterotrichea</taxon>
        <taxon>Heterotrichida</taxon>
        <taxon>Blepharismidae</taxon>
        <taxon>Blepharisma</taxon>
    </lineage>
</organism>
<dbReference type="SUPFAM" id="SSF102462">
    <property type="entry name" value="Peptidyl-tRNA hydrolase II"/>
    <property type="match status" value="1"/>
</dbReference>
<evidence type="ECO:0000313" key="6">
    <source>
        <dbReference type="Proteomes" id="UP001162131"/>
    </source>
</evidence>
<comment type="caution">
    <text evidence="5">The sequence shown here is derived from an EMBL/GenBank/DDBJ whole genome shotgun (WGS) entry which is preliminary data.</text>
</comment>
<dbReference type="EMBL" id="CAJZBQ010000046">
    <property type="protein sequence ID" value="CAG9328588.1"/>
    <property type="molecule type" value="Genomic_DNA"/>
</dbReference>
<keyword evidence="2" id="KW-0378">Hydrolase</keyword>
<dbReference type="InterPro" id="IPR023476">
    <property type="entry name" value="Pep_tRNA_hydro_II_dom_sf"/>
</dbReference>
<comment type="similarity">
    <text evidence="3">Belongs to the PTH2 family.</text>
</comment>
<gene>
    <name evidence="5" type="ORF">BSTOLATCC_MIC46585</name>
</gene>
<evidence type="ECO:0000313" key="5">
    <source>
        <dbReference type="EMBL" id="CAG9328588.1"/>
    </source>
</evidence>
<evidence type="ECO:0000256" key="3">
    <source>
        <dbReference type="ARBA" id="ARBA00038050"/>
    </source>
</evidence>
<accession>A0AAU9JNV7</accession>
<dbReference type="Gene3D" id="3.40.1490.10">
    <property type="entry name" value="Bit1"/>
    <property type="match status" value="1"/>
</dbReference>
<comment type="catalytic activity">
    <reaction evidence="4">
        <text>an N-acyl-L-alpha-aminoacyl-tRNA + H2O = an N-acyl-L-amino acid + a tRNA + H(+)</text>
        <dbReference type="Rhea" id="RHEA:54448"/>
        <dbReference type="Rhea" id="RHEA-COMP:10123"/>
        <dbReference type="Rhea" id="RHEA-COMP:13883"/>
        <dbReference type="ChEBI" id="CHEBI:15377"/>
        <dbReference type="ChEBI" id="CHEBI:15378"/>
        <dbReference type="ChEBI" id="CHEBI:59874"/>
        <dbReference type="ChEBI" id="CHEBI:78442"/>
        <dbReference type="ChEBI" id="CHEBI:138191"/>
        <dbReference type="EC" id="3.1.1.29"/>
    </reaction>
</comment>
<proteinExistence type="inferred from homology"/>
<dbReference type="EC" id="3.1.1.29" evidence="1"/>